<proteinExistence type="predicted"/>
<protein>
    <submittedName>
        <fullName evidence="5">DNA-binding transcriptional regulator, GntR family</fullName>
    </submittedName>
</protein>
<evidence type="ECO:0000259" key="4">
    <source>
        <dbReference type="PROSITE" id="PS50949"/>
    </source>
</evidence>
<dbReference type="Gene3D" id="1.10.10.10">
    <property type="entry name" value="Winged helix-like DNA-binding domain superfamily/Winged helix DNA-binding domain"/>
    <property type="match status" value="1"/>
</dbReference>
<evidence type="ECO:0000313" key="6">
    <source>
        <dbReference type="Proteomes" id="UP000199245"/>
    </source>
</evidence>
<dbReference type="SMART" id="SM00895">
    <property type="entry name" value="FCD"/>
    <property type="match status" value="1"/>
</dbReference>
<accession>A0A1G6PJE6</accession>
<dbReference type="InterPro" id="IPR036388">
    <property type="entry name" value="WH-like_DNA-bd_sf"/>
</dbReference>
<dbReference type="SMART" id="SM00345">
    <property type="entry name" value="HTH_GNTR"/>
    <property type="match status" value="1"/>
</dbReference>
<dbReference type="RefSeq" id="WP_092080975.1">
    <property type="nucleotide sequence ID" value="NZ_FMZW01000005.1"/>
</dbReference>
<dbReference type="SUPFAM" id="SSF48008">
    <property type="entry name" value="GntR ligand-binding domain-like"/>
    <property type="match status" value="1"/>
</dbReference>
<dbReference type="PRINTS" id="PR00035">
    <property type="entry name" value="HTHGNTR"/>
</dbReference>
<sequence>MEPATVTSHRGAGPHGSAPDAVREALRAAISSGELAPGLQLRQDELAARFGTSRIPVREALRQLEAEGFVTFLPNRGAVVSDLSIDEVIELLEIRIALECHALRLAIPAMGEIDLEAATKILRAYDAEPDPAQWGAFNWKFHATLYAPCNRPRLLSMIEANYGHVGRFTRALVSQATGKERPQREHYRLLEFCRDGEVKKAVRLLRDHIEETQKTLRSAQRQALRDAGEGRPA</sequence>
<dbReference type="InterPro" id="IPR036390">
    <property type="entry name" value="WH_DNA-bd_sf"/>
</dbReference>
<reference evidence="5 6" key="1">
    <citation type="submission" date="2016-10" db="EMBL/GenBank/DDBJ databases">
        <authorList>
            <person name="de Groot N.N."/>
        </authorList>
    </citation>
    <scope>NUCLEOTIDE SEQUENCE [LARGE SCALE GENOMIC DNA]</scope>
    <source>
        <strain evidence="5 6">R5</strain>
    </source>
</reference>
<organism evidence="5 6">
    <name type="scientific">Bradyrhizobium brasilense</name>
    <dbReference type="NCBI Taxonomy" id="1419277"/>
    <lineage>
        <taxon>Bacteria</taxon>
        <taxon>Pseudomonadati</taxon>
        <taxon>Pseudomonadota</taxon>
        <taxon>Alphaproteobacteria</taxon>
        <taxon>Hyphomicrobiales</taxon>
        <taxon>Nitrobacteraceae</taxon>
        <taxon>Bradyrhizobium</taxon>
    </lineage>
</organism>
<keyword evidence="1" id="KW-0805">Transcription regulation</keyword>
<dbReference type="InterPro" id="IPR011711">
    <property type="entry name" value="GntR_C"/>
</dbReference>
<dbReference type="GO" id="GO:0003700">
    <property type="term" value="F:DNA-binding transcription factor activity"/>
    <property type="evidence" value="ECO:0007669"/>
    <property type="project" value="InterPro"/>
</dbReference>
<dbReference type="Pfam" id="PF00392">
    <property type="entry name" value="GntR"/>
    <property type="match status" value="1"/>
</dbReference>
<dbReference type="InterPro" id="IPR000524">
    <property type="entry name" value="Tscrpt_reg_HTH_GntR"/>
</dbReference>
<dbReference type="Gene3D" id="1.20.120.530">
    <property type="entry name" value="GntR ligand-binding domain-like"/>
    <property type="match status" value="1"/>
</dbReference>
<keyword evidence="3" id="KW-0804">Transcription</keyword>
<dbReference type="Pfam" id="PF07729">
    <property type="entry name" value="FCD"/>
    <property type="match status" value="1"/>
</dbReference>
<dbReference type="AlphaFoldDB" id="A0A1G6PJE6"/>
<evidence type="ECO:0000256" key="1">
    <source>
        <dbReference type="ARBA" id="ARBA00023015"/>
    </source>
</evidence>
<evidence type="ECO:0000313" key="5">
    <source>
        <dbReference type="EMBL" id="SDC80179.1"/>
    </source>
</evidence>
<dbReference type="EMBL" id="FMZW01000005">
    <property type="protein sequence ID" value="SDC80179.1"/>
    <property type="molecule type" value="Genomic_DNA"/>
</dbReference>
<dbReference type="CDD" id="cd07377">
    <property type="entry name" value="WHTH_GntR"/>
    <property type="match status" value="1"/>
</dbReference>
<dbReference type="Proteomes" id="UP000199245">
    <property type="component" value="Unassembled WGS sequence"/>
</dbReference>
<dbReference type="SUPFAM" id="SSF46785">
    <property type="entry name" value="Winged helix' DNA-binding domain"/>
    <property type="match status" value="1"/>
</dbReference>
<name>A0A1G6PJE6_9BRAD</name>
<dbReference type="InterPro" id="IPR008920">
    <property type="entry name" value="TF_FadR/GntR_C"/>
</dbReference>
<gene>
    <name evidence="5" type="ORF">SAMN05216337_100552</name>
</gene>
<feature type="domain" description="HTH gntR-type" evidence="4">
    <location>
        <begin position="16"/>
        <end position="83"/>
    </location>
</feature>
<evidence type="ECO:0000256" key="2">
    <source>
        <dbReference type="ARBA" id="ARBA00023125"/>
    </source>
</evidence>
<dbReference type="PANTHER" id="PTHR43537">
    <property type="entry name" value="TRANSCRIPTIONAL REGULATOR, GNTR FAMILY"/>
    <property type="match status" value="1"/>
</dbReference>
<dbReference type="PANTHER" id="PTHR43537:SF41">
    <property type="entry name" value="TRANSCRIPTIONAL REGULATORY PROTEIN"/>
    <property type="match status" value="1"/>
</dbReference>
<dbReference type="GO" id="GO:0003677">
    <property type="term" value="F:DNA binding"/>
    <property type="evidence" value="ECO:0007669"/>
    <property type="project" value="UniProtKB-KW"/>
</dbReference>
<dbReference type="PROSITE" id="PS50949">
    <property type="entry name" value="HTH_GNTR"/>
    <property type="match status" value="1"/>
</dbReference>
<keyword evidence="2 5" id="KW-0238">DNA-binding</keyword>
<evidence type="ECO:0000256" key="3">
    <source>
        <dbReference type="ARBA" id="ARBA00023163"/>
    </source>
</evidence>